<dbReference type="PANTHER" id="PTHR24119:SF0">
    <property type="entry name" value="ACYL-COA-BINDING DOMAIN-CONTAINING PROTEIN 6"/>
    <property type="match status" value="1"/>
</dbReference>
<reference evidence="6 7" key="1">
    <citation type="journal article" date="2020" name="ISME J.">
        <title>Uncovering the hidden diversity of litter-decomposition mechanisms in mushroom-forming fungi.</title>
        <authorList>
            <person name="Floudas D."/>
            <person name="Bentzer J."/>
            <person name="Ahren D."/>
            <person name="Johansson T."/>
            <person name="Persson P."/>
            <person name="Tunlid A."/>
        </authorList>
    </citation>
    <scope>NUCLEOTIDE SEQUENCE [LARGE SCALE GENOMIC DNA]</scope>
    <source>
        <strain evidence="6 7">CBS 291.85</strain>
    </source>
</reference>
<dbReference type="InterPro" id="IPR014352">
    <property type="entry name" value="FERM/acyl-CoA-bd_prot_sf"/>
</dbReference>
<evidence type="ECO:0000313" key="7">
    <source>
        <dbReference type="Proteomes" id="UP000559256"/>
    </source>
</evidence>
<dbReference type="EMBL" id="JAACJM010000001">
    <property type="protein sequence ID" value="KAF5375080.1"/>
    <property type="molecule type" value="Genomic_DNA"/>
</dbReference>
<dbReference type="Pfam" id="PF12796">
    <property type="entry name" value="Ank_2"/>
    <property type="match status" value="1"/>
</dbReference>
<dbReference type="InterPro" id="IPR000582">
    <property type="entry name" value="Acyl-CoA-binding_protein"/>
</dbReference>
<proteinExistence type="predicted"/>
<dbReference type="OrthoDB" id="341259at2759"/>
<protein>
    <recommendedName>
        <fullName evidence="5">ACB domain-containing protein</fullName>
    </recommendedName>
</protein>
<evidence type="ECO:0000256" key="3">
    <source>
        <dbReference type="ARBA" id="ARBA00023121"/>
    </source>
</evidence>
<dbReference type="PROSITE" id="PS50088">
    <property type="entry name" value="ANK_REPEAT"/>
    <property type="match status" value="1"/>
</dbReference>
<keyword evidence="3" id="KW-0446">Lipid-binding</keyword>
<dbReference type="Gene3D" id="1.25.40.20">
    <property type="entry name" value="Ankyrin repeat-containing domain"/>
    <property type="match status" value="1"/>
</dbReference>
<dbReference type="GO" id="GO:0000062">
    <property type="term" value="F:fatty-acyl-CoA binding"/>
    <property type="evidence" value="ECO:0007669"/>
    <property type="project" value="InterPro"/>
</dbReference>
<evidence type="ECO:0000256" key="4">
    <source>
        <dbReference type="PROSITE-ProRule" id="PRU00023"/>
    </source>
</evidence>
<dbReference type="InterPro" id="IPR036770">
    <property type="entry name" value="Ankyrin_rpt-contain_sf"/>
</dbReference>
<evidence type="ECO:0000313" key="6">
    <source>
        <dbReference type="EMBL" id="KAF5375080.1"/>
    </source>
</evidence>
<gene>
    <name evidence="6" type="ORF">D9758_000373</name>
</gene>
<dbReference type="SUPFAM" id="SSF47027">
    <property type="entry name" value="Acyl-CoA binding protein"/>
    <property type="match status" value="1"/>
</dbReference>
<dbReference type="InterPro" id="IPR002110">
    <property type="entry name" value="Ankyrin_rpt"/>
</dbReference>
<dbReference type="PROSITE" id="PS50297">
    <property type="entry name" value="ANK_REP_REGION"/>
    <property type="match status" value="1"/>
</dbReference>
<dbReference type="AlphaFoldDB" id="A0A8H5LYV8"/>
<feature type="domain" description="ACB" evidence="5">
    <location>
        <begin position="1"/>
        <end position="78"/>
    </location>
</feature>
<comment type="caution">
    <text evidence="6">The sequence shown here is derived from an EMBL/GenBank/DDBJ whole genome shotgun (WGS) entry which is preliminary data.</text>
</comment>
<name>A0A8H5LYV8_9AGAR</name>
<dbReference type="Pfam" id="PF00887">
    <property type="entry name" value="ACBP"/>
    <property type="match status" value="1"/>
</dbReference>
<evidence type="ECO:0000256" key="1">
    <source>
        <dbReference type="ARBA" id="ARBA00022737"/>
    </source>
</evidence>
<dbReference type="PANTHER" id="PTHR24119">
    <property type="entry name" value="ACYL-COA-BINDING DOMAIN-CONTAINING PROTEIN 6"/>
    <property type="match status" value="1"/>
</dbReference>
<evidence type="ECO:0000256" key="2">
    <source>
        <dbReference type="ARBA" id="ARBA00023043"/>
    </source>
</evidence>
<organism evidence="6 7">
    <name type="scientific">Tetrapyrgos nigripes</name>
    <dbReference type="NCBI Taxonomy" id="182062"/>
    <lineage>
        <taxon>Eukaryota</taxon>
        <taxon>Fungi</taxon>
        <taxon>Dikarya</taxon>
        <taxon>Basidiomycota</taxon>
        <taxon>Agaricomycotina</taxon>
        <taxon>Agaricomycetes</taxon>
        <taxon>Agaricomycetidae</taxon>
        <taxon>Agaricales</taxon>
        <taxon>Marasmiineae</taxon>
        <taxon>Marasmiaceae</taxon>
        <taxon>Tetrapyrgos</taxon>
    </lineage>
</organism>
<accession>A0A8H5LYV8</accession>
<dbReference type="Proteomes" id="UP000559256">
    <property type="component" value="Unassembled WGS sequence"/>
</dbReference>
<feature type="repeat" description="ANK" evidence="4">
    <location>
        <begin position="145"/>
        <end position="177"/>
    </location>
</feature>
<sequence>MNSPSGYLTPNQFCQLYGLFKWLTVSPSPNTSRPSLFDLTGRAKWDAWNAAGQKYSNGADVEKRYLDIARELGWSPGAPVEDTDDTDSDHSLAMGLGHTVSVMSMNTEEAPDDTIHGFAIANDVDKVKKLLLKSPDADLNEKDEFGYTCLHLAADRGNVDIVKFLLHHGADTTLKDDDDFTAAELARIAGHHNIADILSNP</sequence>
<dbReference type="SUPFAM" id="SSF48403">
    <property type="entry name" value="Ankyrin repeat"/>
    <property type="match status" value="1"/>
</dbReference>
<dbReference type="Gene3D" id="1.20.80.10">
    <property type="match status" value="1"/>
</dbReference>
<keyword evidence="7" id="KW-1185">Reference proteome</keyword>
<keyword evidence="2 4" id="KW-0040">ANK repeat</keyword>
<dbReference type="InterPro" id="IPR035984">
    <property type="entry name" value="Acyl-CoA-binding_sf"/>
</dbReference>
<dbReference type="SMART" id="SM00248">
    <property type="entry name" value="ANK"/>
    <property type="match status" value="1"/>
</dbReference>
<keyword evidence="1" id="KW-0677">Repeat</keyword>
<dbReference type="PRINTS" id="PR00689">
    <property type="entry name" value="ACOABINDINGP"/>
</dbReference>
<dbReference type="PROSITE" id="PS51228">
    <property type="entry name" value="ACB_2"/>
    <property type="match status" value="1"/>
</dbReference>
<evidence type="ECO:0000259" key="5">
    <source>
        <dbReference type="PROSITE" id="PS51228"/>
    </source>
</evidence>